<protein>
    <recommendedName>
        <fullName evidence="2">Myb/SANT-like domain-containing protein</fullName>
    </recommendedName>
</protein>
<evidence type="ECO:0000259" key="2">
    <source>
        <dbReference type="Pfam" id="PF12776"/>
    </source>
</evidence>
<sequence>MAKTSKKKDTDKSEKSDCCRWTDTDDALLVATLRQAKDNGLQADSGWKPTVWNLCTNTLKDSPGPAKTMDKIQDHWGKTVIFWQILSPWQLLTLLQLKSAFNLRAATRNASGFGWDEGLKMPTATAEVWDAYIDRHPKAARWRTTLFPLYNDILYLVEGIGATGAGSQLQSGAAMDANTQSQGPATPLHRSRGQNRDKTLKTLGHDDLVASSPVEPPHGRKRGGSSSPAIAGKRSKKQNAEAVSKVAASLERVAASLNVVGSPEMCQKAIHMMEDDGDFSELDEVVISMQHTQPSCRPSGSSGRFRGSGILPEPLNHPVSSGFYAMKDY</sequence>
<gene>
    <name evidence="3" type="ORF">DFH07DRAFT_970033</name>
</gene>
<accession>A0AAD7HUW7</accession>
<dbReference type="AlphaFoldDB" id="A0AAD7HUW7"/>
<dbReference type="Proteomes" id="UP001215280">
    <property type="component" value="Unassembled WGS sequence"/>
</dbReference>
<organism evidence="3 4">
    <name type="scientific">Mycena maculata</name>
    <dbReference type="NCBI Taxonomy" id="230809"/>
    <lineage>
        <taxon>Eukaryota</taxon>
        <taxon>Fungi</taxon>
        <taxon>Dikarya</taxon>
        <taxon>Basidiomycota</taxon>
        <taxon>Agaricomycotina</taxon>
        <taxon>Agaricomycetes</taxon>
        <taxon>Agaricomycetidae</taxon>
        <taxon>Agaricales</taxon>
        <taxon>Marasmiineae</taxon>
        <taxon>Mycenaceae</taxon>
        <taxon>Mycena</taxon>
    </lineage>
</organism>
<dbReference type="EMBL" id="JARJLG010000209">
    <property type="protein sequence ID" value="KAJ7727819.1"/>
    <property type="molecule type" value="Genomic_DNA"/>
</dbReference>
<feature type="region of interest" description="Disordered" evidence="1">
    <location>
        <begin position="171"/>
        <end position="238"/>
    </location>
</feature>
<feature type="compositionally biased region" description="Basic and acidic residues" evidence="1">
    <location>
        <begin position="194"/>
        <end position="208"/>
    </location>
</feature>
<name>A0AAD7HUW7_9AGAR</name>
<proteinExistence type="predicted"/>
<evidence type="ECO:0000256" key="1">
    <source>
        <dbReference type="SAM" id="MobiDB-lite"/>
    </source>
</evidence>
<comment type="caution">
    <text evidence="3">The sequence shown here is derived from an EMBL/GenBank/DDBJ whole genome shotgun (WGS) entry which is preliminary data.</text>
</comment>
<dbReference type="PANTHER" id="PTHR46929:SF3">
    <property type="entry name" value="MYB_SANT-LIKE DOMAIN-CONTAINING PROTEIN"/>
    <property type="match status" value="1"/>
</dbReference>
<feature type="compositionally biased region" description="Polar residues" evidence="1">
    <location>
        <begin position="171"/>
        <end position="184"/>
    </location>
</feature>
<evidence type="ECO:0000313" key="4">
    <source>
        <dbReference type="Proteomes" id="UP001215280"/>
    </source>
</evidence>
<dbReference type="PANTHER" id="PTHR46929">
    <property type="entry name" value="EXPRESSED PROTEIN"/>
    <property type="match status" value="1"/>
</dbReference>
<dbReference type="Pfam" id="PF12776">
    <property type="entry name" value="Myb_DNA-bind_3"/>
    <property type="match status" value="1"/>
</dbReference>
<evidence type="ECO:0000313" key="3">
    <source>
        <dbReference type="EMBL" id="KAJ7727819.1"/>
    </source>
</evidence>
<keyword evidence="4" id="KW-1185">Reference proteome</keyword>
<reference evidence="3" key="1">
    <citation type="submission" date="2023-03" db="EMBL/GenBank/DDBJ databases">
        <title>Massive genome expansion in bonnet fungi (Mycena s.s.) driven by repeated elements and novel gene families across ecological guilds.</title>
        <authorList>
            <consortium name="Lawrence Berkeley National Laboratory"/>
            <person name="Harder C.B."/>
            <person name="Miyauchi S."/>
            <person name="Viragh M."/>
            <person name="Kuo A."/>
            <person name="Thoen E."/>
            <person name="Andreopoulos B."/>
            <person name="Lu D."/>
            <person name="Skrede I."/>
            <person name="Drula E."/>
            <person name="Henrissat B."/>
            <person name="Morin E."/>
            <person name="Kohler A."/>
            <person name="Barry K."/>
            <person name="LaButti K."/>
            <person name="Morin E."/>
            <person name="Salamov A."/>
            <person name="Lipzen A."/>
            <person name="Mereny Z."/>
            <person name="Hegedus B."/>
            <person name="Baldrian P."/>
            <person name="Stursova M."/>
            <person name="Weitz H."/>
            <person name="Taylor A."/>
            <person name="Grigoriev I.V."/>
            <person name="Nagy L.G."/>
            <person name="Martin F."/>
            <person name="Kauserud H."/>
        </authorList>
    </citation>
    <scope>NUCLEOTIDE SEQUENCE</scope>
    <source>
        <strain evidence="3">CBHHK188m</strain>
    </source>
</reference>
<feature type="domain" description="Myb/SANT-like" evidence="2">
    <location>
        <begin position="20"/>
        <end position="85"/>
    </location>
</feature>
<dbReference type="InterPro" id="IPR024752">
    <property type="entry name" value="Myb/SANT-like_dom"/>
</dbReference>